<organism evidence="2 3">
    <name type="scientific">Ilex paraguariensis</name>
    <name type="common">yerba mate</name>
    <dbReference type="NCBI Taxonomy" id="185542"/>
    <lineage>
        <taxon>Eukaryota</taxon>
        <taxon>Viridiplantae</taxon>
        <taxon>Streptophyta</taxon>
        <taxon>Embryophyta</taxon>
        <taxon>Tracheophyta</taxon>
        <taxon>Spermatophyta</taxon>
        <taxon>Magnoliopsida</taxon>
        <taxon>eudicotyledons</taxon>
        <taxon>Gunneridae</taxon>
        <taxon>Pentapetalae</taxon>
        <taxon>asterids</taxon>
        <taxon>campanulids</taxon>
        <taxon>Aquifoliales</taxon>
        <taxon>Aquifoliaceae</taxon>
        <taxon>Ilex</taxon>
    </lineage>
</organism>
<protein>
    <recommendedName>
        <fullName evidence="4">Transmembrane protein</fullName>
    </recommendedName>
</protein>
<feature type="non-terminal residue" evidence="2">
    <location>
        <position position="120"/>
    </location>
</feature>
<sequence>MPCYRLLPFSILTTILFFSLTFFTFCRGGSHFPTIQATHFSGKVIEGNYLISRGTKRVLAEGTNDEPVLNSSLVLAAKRTYRKDPLDDFKKYTGGWNISERHYWASVGFTAAPLFVIAAI</sequence>
<dbReference type="AlphaFoldDB" id="A0ABC8UDW6"/>
<comment type="caution">
    <text evidence="2">The sequence shown here is derived from an EMBL/GenBank/DDBJ whole genome shotgun (WGS) entry which is preliminary data.</text>
</comment>
<feature type="transmembrane region" description="Helical" evidence="1">
    <location>
        <begin position="6"/>
        <end position="26"/>
    </location>
</feature>
<gene>
    <name evidence="2" type="ORF">ILEXP_LOCUS48070</name>
</gene>
<evidence type="ECO:0000256" key="1">
    <source>
        <dbReference type="SAM" id="Phobius"/>
    </source>
</evidence>
<accession>A0ABC8UDW6</accession>
<evidence type="ECO:0000313" key="2">
    <source>
        <dbReference type="EMBL" id="CAK9178152.1"/>
    </source>
</evidence>
<dbReference type="InterPro" id="IPR040283">
    <property type="entry name" value="DDB_G0292058-like"/>
</dbReference>
<dbReference type="EMBL" id="CAUOFW020007236">
    <property type="protein sequence ID" value="CAK9178152.1"/>
    <property type="molecule type" value="Genomic_DNA"/>
</dbReference>
<reference evidence="2 3" key="1">
    <citation type="submission" date="2024-02" db="EMBL/GenBank/DDBJ databases">
        <authorList>
            <person name="Vignale AGUSTIN F."/>
            <person name="Sosa J E."/>
            <person name="Modenutti C."/>
        </authorList>
    </citation>
    <scope>NUCLEOTIDE SEQUENCE [LARGE SCALE GENOMIC DNA]</scope>
</reference>
<keyword evidence="1" id="KW-0812">Transmembrane</keyword>
<keyword evidence="3" id="KW-1185">Reference proteome</keyword>
<name>A0ABC8UDW6_9AQUA</name>
<proteinExistence type="predicted"/>
<dbReference type="PANTHER" id="PTHR31414:SF15">
    <property type="entry name" value="PLASMA MEMBRANE FUSION PROTEIN"/>
    <property type="match status" value="1"/>
</dbReference>
<keyword evidence="1" id="KW-1133">Transmembrane helix</keyword>
<evidence type="ECO:0000313" key="3">
    <source>
        <dbReference type="Proteomes" id="UP001642360"/>
    </source>
</evidence>
<dbReference type="Proteomes" id="UP001642360">
    <property type="component" value="Unassembled WGS sequence"/>
</dbReference>
<evidence type="ECO:0008006" key="4">
    <source>
        <dbReference type="Google" id="ProtNLM"/>
    </source>
</evidence>
<keyword evidence="1" id="KW-0472">Membrane</keyword>
<dbReference type="PANTHER" id="PTHR31414">
    <property type="entry name" value="TRANSMEMBRANE PROTEIN DDB_G0292058"/>
    <property type="match status" value="1"/>
</dbReference>